<dbReference type="EMBL" id="MU394354">
    <property type="protein sequence ID" value="KAI6083317.1"/>
    <property type="molecule type" value="Genomic_DNA"/>
</dbReference>
<dbReference type="Proteomes" id="UP001497680">
    <property type="component" value="Unassembled WGS sequence"/>
</dbReference>
<keyword evidence="2" id="KW-1185">Reference proteome</keyword>
<name>A0ACC0CSD6_9PEZI</name>
<sequence length="497" mass="55457">MGPEPFVKSTAPDGSNPGAPGLEVIVVGLGFCGLTAAIECRLRKMNVTVVEMYPTSRTQGDVIDFFGNGGMIIESWDNGRIADKLLPMSINNNDTFKIFNAKNELLVEEPWLSKPHHRRRQFAGHRGEIHELFTDYATSLGVQLKLGEQVVDYIDEGVEGVDRKVGVICKSGLKVMGDVVLCADGPKSLARQKVLGLADNKVNSGYAIFRAHYFLTPEMRKNIHLSRFCDPDHDFTGMWVGTDLHGLIYSWNKGRDLGWVLTHKDEEDISESWSFPGKVEDVLACLDEAGFPEQFKEVVRMSPAKNLLDYKLVWRGPIATWLPKHDNPRMIVVGDAAHCHLPTSGQGGSQSIEDGAAIASCLDKAKGDVSLALRVFERIRFNRQHVIHMSSVANREEYHKVEWTREFVDKHPGVLSIPRPDWIIEHDARANVDEHFDKIAEDIKNDKQGNIFELSVPAGGQLGILRPGQEEREVYDTTFDLEDPSIKPVLRTPSVAA</sequence>
<gene>
    <name evidence="1" type="ORF">F4821DRAFT_245143</name>
</gene>
<evidence type="ECO:0000313" key="2">
    <source>
        <dbReference type="Proteomes" id="UP001497680"/>
    </source>
</evidence>
<accession>A0ACC0CSD6</accession>
<protein>
    <submittedName>
        <fullName evidence="1">FAD/NAD(P)-binding domain-containing protein</fullName>
    </submittedName>
</protein>
<reference evidence="1 2" key="1">
    <citation type="journal article" date="2022" name="New Phytol.">
        <title>Ecological generalism drives hyperdiversity of secondary metabolite gene clusters in xylarialean endophytes.</title>
        <authorList>
            <person name="Franco M.E.E."/>
            <person name="Wisecaver J.H."/>
            <person name="Arnold A.E."/>
            <person name="Ju Y.M."/>
            <person name="Slot J.C."/>
            <person name="Ahrendt S."/>
            <person name="Moore L.P."/>
            <person name="Eastman K.E."/>
            <person name="Scott K."/>
            <person name="Konkel Z."/>
            <person name="Mondo S.J."/>
            <person name="Kuo A."/>
            <person name="Hayes R.D."/>
            <person name="Haridas S."/>
            <person name="Andreopoulos B."/>
            <person name="Riley R."/>
            <person name="LaButti K."/>
            <person name="Pangilinan J."/>
            <person name="Lipzen A."/>
            <person name="Amirebrahimi M."/>
            <person name="Yan J."/>
            <person name="Adam C."/>
            <person name="Keymanesh K."/>
            <person name="Ng V."/>
            <person name="Louie K."/>
            <person name="Northen T."/>
            <person name="Drula E."/>
            <person name="Henrissat B."/>
            <person name="Hsieh H.M."/>
            <person name="Youens-Clark K."/>
            <person name="Lutzoni F."/>
            <person name="Miadlikowska J."/>
            <person name="Eastwood D.C."/>
            <person name="Hamelin R.C."/>
            <person name="Grigoriev I.V."/>
            <person name="U'Ren J.M."/>
        </authorList>
    </citation>
    <scope>NUCLEOTIDE SEQUENCE [LARGE SCALE GENOMIC DNA]</scope>
    <source>
        <strain evidence="1 2">ER1909</strain>
    </source>
</reference>
<organism evidence="1 2">
    <name type="scientific">Hypoxylon rubiginosum</name>
    <dbReference type="NCBI Taxonomy" id="110542"/>
    <lineage>
        <taxon>Eukaryota</taxon>
        <taxon>Fungi</taxon>
        <taxon>Dikarya</taxon>
        <taxon>Ascomycota</taxon>
        <taxon>Pezizomycotina</taxon>
        <taxon>Sordariomycetes</taxon>
        <taxon>Xylariomycetidae</taxon>
        <taxon>Xylariales</taxon>
        <taxon>Hypoxylaceae</taxon>
        <taxon>Hypoxylon</taxon>
    </lineage>
</organism>
<comment type="caution">
    <text evidence="1">The sequence shown here is derived from an EMBL/GenBank/DDBJ whole genome shotgun (WGS) entry which is preliminary data.</text>
</comment>
<evidence type="ECO:0000313" key="1">
    <source>
        <dbReference type="EMBL" id="KAI6083317.1"/>
    </source>
</evidence>
<proteinExistence type="predicted"/>